<evidence type="ECO:0000256" key="5">
    <source>
        <dbReference type="SAM" id="Phobius"/>
    </source>
</evidence>
<evidence type="ECO:0000256" key="2">
    <source>
        <dbReference type="ARBA" id="ARBA00022475"/>
    </source>
</evidence>
<evidence type="ECO:0008006" key="7">
    <source>
        <dbReference type="Google" id="ProtNLM"/>
    </source>
</evidence>
<keyword evidence="5" id="KW-1133">Transmembrane helix</keyword>
<keyword evidence="5" id="KW-0812">Transmembrane</keyword>
<dbReference type="GO" id="GO:0005886">
    <property type="term" value="C:plasma membrane"/>
    <property type="evidence" value="ECO:0007669"/>
    <property type="project" value="UniProtKB-SubCell"/>
</dbReference>
<dbReference type="PANTHER" id="PTHR47529:SF1">
    <property type="entry name" value="PERIPLASMIC CHAPERONE PPID"/>
    <property type="match status" value="1"/>
</dbReference>
<proteinExistence type="predicted"/>
<dbReference type="PANTHER" id="PTHR47529">
    <property type="entry name" value="PEPTIDYL-PROLYL CIS-TRANS ISOMERASE D"/>
    <property type="match status" value="1"/>
</dbReference>
<reference evidence="6" key="1">
    <citation type="submission" date="2018-05" db="EMBL/GenBank/DDBJ databases">
        <authorList>
            <person name="Lanie J.A."/>
            <person name="Ng W.-L."/>
            <person name="Kazmierczak K.M."/>
            <person name="Andrzejewski T.M."/>
            <person name="Davidsen T.M."/>
            <person name="Wayne K.J."/>
            <person name="Tettelin H."/>
            <person name="Glass J.I."/>
            <person name="Rusch D."/>
            <person name="Podicherti R."/>
            <person name="Tsui H.-C.T."/>
            <person name="Winkler M.E."/>
        </authorList>
    </citation>
    <scope>NUCLEOTIDE SEQUENCE</scope>
</reference>
<accession>A0A382SWE9</accession>
<feature type="non-terminal residue" evidence="6">
    <location>
        <position position="88"/>
    </location>
</feature>
<evidence type="ECO:0000256" key="4">
    <source>
        <dbReference type="ARBA" id="ARBA00023186"/>
    </source>
</evidence>
<keyword evidence="4" id="KW-0143">Chaperone</keyword>
<keyword evidence="2" id="KW-1003">Cell membrane</keyword>
<evidence type="ECO:0000256" key="3">
    <source>
        <dbReference type="ARBA" id="ARBA00023136"/>
    </source>
</evidence>
<organism evidence="6">
    <name type="scientific">marine metagenome</name>
    <dbReference type="NCBI Taxonomy" id="408172"/>
    <lineage>
        <taxon>unclassified sequences</taxon>
        <taxon>metagenomes</taxon>
        <taxon>ecological metagenomes</taxon>
    </lineage>
</organism>
<gene>
    <name evidence="6" type="ORF">METZ01_LOCUS366947</name>
</gene>
<sequence>MLGAIRKKSKGWVAYFIVGLITVPFALFGIQEYMGGSSNPAVASVDGEDISLTTYYQELNTQQRNLQQQLGASYSAEIDNALRQTLID</sequence>
<evidence type="ECO:0000313" key="6">
    <source>
        <dbReference type="EMBL" id="SVD14093.1"/>
    </source>
</evidence>
<dbReference type="Pfam" id="PF13623">
    <property type="entry name" value="SurA_N_2"/>
    <property type="match status" value="1"/>
</dbReference>
<comment type="subcellular location">
    <subcellularLocation>
        <location evidence="1">Cell membrane</location>
    </subcellularLocation>
</comment>
<evidence type="ECO:0000256" key="1">
    <source>
        <dbReference type="ARBA" id="ARBA00004236"/>
    </source>
</evidence>
<protein>
    <recommendedName>
        <fullName evidence="7">Peptidylprolyl isomerase</fullName>
    </recommendedName>
</protein>
<dbReference type="InterPro" id="IPR052029">
    <property type="entry name" value="PpiD_chaperone"/>
</dbReference>
<dbReference type="EMBL" id="UINC01132033">
    <property type="protein sequence ID" value="SVD14093.1"/>
    <property type="molecule type" value="Genomic_DNA"/>
</dbReference>
<name>A0A382SWE9_9ZZZZ</name>
<feature type="transmembrane region" description="Helical" evidence="5">
    <location>
        <begin position="12"/>
        <end position="30"/>
    </location>
</feature>
<keyword evidence="3 5" id="KW-0472">Membrane</keyword>
<dbReference type="AlphaFoldDB" id="A0A382SWE9"/>